<dbReference type="EMBL" id="AWUE01000652">
    <property type="protein sequence ID" value="OMP14284.1"/>
    <property type="molecule type" value="Genomic_DNA"/>
</dbReference>
<dbReference type="AlphaFoldDB" id="A0A1R3L4M6"/>
<comment type="caution">
    <text evidence="2">The sequence shown here is derived from an EMBL/GenBank/DDBJ whole genome shotgun (WGS) entry which is preliminary data.</text>
</comment>
<sequence length="31" mass="3607">MDIIIDDKMKMKGEYQNSSQRLDPNPIDLPT</sequence>
<organism evidence="2 3">
    <name type="scientific">Corchorus olitorius</name>
    <dbReference type="NCBI Taxonomy" id="93759"/>
    <lineage>
        <taxon>Eukaryota</taxon>
        <taxon>Viridiplantae</taxon>
        <taxon>Streptophyta</taxon>
        <taxon>Embryophyta</taxon>
        <taxon>Tracheophyta</taxon>
        <taxon>Spermatophyta</taxon>
        <taxon>Magnoliopsida</taxon>
        <taxon>eudicotyledons</taxon>
        <taxon>Gunneridae</taxon>
        <taxon>Pentapetalae</taxon>
        <taxon>rosids</taxon>
        <taxon>malvids</taxon>
        <taxon>Malvales</taxon>
        <taxon>Malvaceae</taxon>
        <taxon>Grewioideae</taxon>
        <taxon>Apeibeae</taxon>
        <taxon>Corchorus</taxon>
    </lineage>
</organism>
<proteinExistence type="predicted"/>
<evidence type="ECO:0000256" key="1">
    <source>
        <dbReference type="SAM" id="MobiDB-lite"/>
    </source>
</evidence>
<evidence type="ECO:0000313" key="2">
    <source>
        <dbReference type="EMBL" id="OMP14284.1"/>
    </source>
</evidence>
<feature type="region of interest" description="Disordered" evidence="1">
    <location>
        <begin position="1"/>
        <end position="31"/>
    </location>
</feature>
<reference evidence="3" key="1">
    <citation type="submission" date="2013-09" db="EMBL/GenBank/DDBJ databases">
        <title>Corchorus olitorius genome sequencing.</title>
        <authorList>
            <person name="Alam M."/>
            <person name="Haque M.S."/>
            <person name="Islam M.S."/>
            <person name="Emdad E.M."/>
            <person name="Islam M.M."/>
            <person name="Ahmed B."/>
            <person name="Halim A."/>
            <person name="Hossen Q.M.M."/>
            <person name="Hossain M.Z."/>
            <person name="Ahmed R."/>
            <person name="Khan M.M."/>
            <person name="Islam R."/>
            <person name="Rashid M.M."/>
            <person name="Khan S.A."/>
            <person name="Rahman M.S."/>
            <person name="Alam M."/>
            <person name="Yahiya A.S."/>
            <person name="Khan M.S."/>
            <person name="Azam M.S."/>
            <person name="Haque T."/>
            <person name="Lashkar M.Z.H."/>
            <person name="Akhand A.I."/>
            <person name="Morshed G."/>
            <person name="Roy S."/>
            <person name="Uddin K.S."/>
            <person name="Rabeya T."/>
            <person name="Hossain A.S."/>
            <person name="Chowdhury A."/>
            <person name="Snigdha A.R."/>
            <person name="Mortoza M.S."/>
            <person name="Matin S.A."/>
            <person name="Hoque S.M.E."/>
            <person name="Islam M.K."/>
            <person name="Roy D.K."/>
            <person name="Haider R."/>
            <person name="Moosa M.M."/>
            <person name="Elias S.M."/>
            <person name="Hasan A.M."/>
            <person name="Jahan S."/>
            <person name="Shafiuddin M."/>
            <person name="Mahmood N."/>
            <person name="Shommy N.S."/>
        </authorList>
    </citation>
    <scope>NUCLEOTIDE SEQUENCE [LARGE SCALE GENOMIC DNA]</scope>
    <source>
        <strain evidence="3">cv. O-4</strain>
    </source>
</reference>
<gene>
    <name evidence="2" type="ORF">COLO4_00095</name>
</gene>
<evidence type="ECO:0000313" key="3">
    <source>
        <dbReference type="Proteomes" id="UP000187203"/>
    </source>
</evidence>
<accession>A0A1R3L4M6</accession>
<keyword evidence="3" id="KW-1185">Reference proteome</keyword>
<name>A0A1R3L4M6_9ROSI</name>
<feature type="compositionally biased region" description="Basic and acidic residues" evidence="1">
    <location>
        <begin position="1"/>
        <end position="13"/>
    </location>
</feature>
<dbReference type="Proteomes" id="UP000187203">
    <property type="component" value="Unassembled WGS sequence"/>
</dbReference>
<protein>
    <submittedName>
        <fullName evidence="2">Uncharacterized protein</fullName>
    </submittedName>
</protein>